<dbReference type="AlphaFoldDB" id="A0AAV4SBI9"/>
<gene>
    <name evidence="1" type="ORF">CEXT_336681</name>
</gene>
<dbReference type="EMBL" id="BPLR01009188">
    <property type="protein sequence ID" value="GIY30197.1"/>
    <property type="molecule type" value="Genomic_DNA"/>
</dbReference>
<keyword evidence="2" id="KW-1185">Reference proteome</keyword>
<accession>A0AAV4SBI9</accession>
<evidence type="ECO:0000313" key="1">
    <source>
        <dbReference type="EMBL" id="GIY30197.1"/>
    </source>
</evidence>
<dbReference type="Proteomes" id="UP001054945">
    <property type="component" value="Unassembled WGS sequence"/>
</dbReference>
<sequence>MHKICPFCGNPMHIYGSQIWPRGPSRRGFDTINITKCIRMCRILATSFRQSRVFSDRRQLSLQPQGKWNNISCSVLSGVSVHEIGFERSSNLFGAKLLTLKEEGTRKAVRSLSGYLSQMSSISWHPSRVWRRFSSLLEEVLLANKRVDFYRRILLPNVVIWHCLGNDLGDGCNDNRLLYQVIR</sequence>
<proteinExistence type="predicted"/>
<evidence type="ECO:0000313" key="2">
    <source>
        <dbReference type="Proteomes" id="UP001054945"/>
    </source>
</evidence>
<reference evidence="1 2" key="1">
    <citation type="submission" date="2021-06" db="EMBL/GenBank/DDBJ databases">
        <title>Caerostris extrusa draft genome.</title>
        <authorList>
            <person name="Kono N."/>
            <person name="Arakawa K."/>
        </authorList>
    </citation>
    <scope>NUCLEOTIDE SEQUENCE [LARGE SCALE GENOMIC DNA]</scope>
</reference>
<comment type="caution">
    <text evidence="1">The sequence shown here is derived from an EMBL/GenBank/DDBJ whole genome shotgun (WGS) entry which is preliminary data.</text>
</comment>
<organism evidence="1 2">
    <name type="scientific">Caerostris extrusa</name>
    <name type="common">Bark spider</name>
    <name type="synonym">Caerostris bankana</name>
    <dbReference type="NCBI Taxonomy" id="172846"/>
    <lineage>
        <taxon>Eukaryota</taxon>
        <taxon>Metazoa</taxon>
        <taxon>Ecdysozoa</taxon>
        <taxon>Arthropoda</taxon>
        <taxon>Chelicerata</taxon>
        <taxon>Arachnida</taxon>
        <taxon>Araneae</taxon>
        <taxon>Araneomorphae</taxon>
        <taxon>Entelegynae</taxon>
        <taxon>Araneoidea</taxon>
        <taxon>Araneidae</taxon>
        <taxon>Caerostris</taxon>
    </lineage>
</organism>
<protein>
    <submittedName>
        <fullName evidence="1">Uncharacterized protein</fullName>
    </submittedName>
</protein>
<name>A0AAV4SBI9_CAEEX</name>